<dbReference type="Pfam" id="PF10250">
    <property type="entry name" value="O-FucT"/>
    <property type="match status" value="1"/>
</dbReference>
<keyword evidence="12" id="KW-0294">Fucose metabolism</keyword>
<organism evidence="18 19">
    <name type="scientific">Dimorphilus gyrociliatus</name>
    <dbReference type="NCBI Taxonomy" id="2664684"/>
    <lineage>
        <taxon>Eukaryota</taxon>
        <taxon>Metazoa</taxon>
        <taxon>Spiralia</taxon>
        <taxon>Lophotrochozoa</taxon>
        <taxon>Annelida</taxon>
        <taxon>Polychaeta</taxon>
        <taxon>Polychaeta incertae sedis</taxon>
        <taxon>Dinophilidae</taxon>
        <taxon>Dimorphilus</taxon>
    </lineage>
</organism>
<evidence type="ECO:0000256" key="11">
    <source>
        <dbReference type="ARBA" id="ARBA00023180"/>
    </source>
</evidence>
<evidence type="ECO:0000256" key="9">
    <source>
        <dbReference type="ARBA" id="ARBA00022976"/>
    </source>
</evidence>
<evidence type="ECO:0000256" key="16">
    <source>
        <dbReference type="ARBA" id="ARBA00048647"/>
    </source>
</evidence>
<dbReference type="InterPro" id="IPR039922">
    <property type="entry name" value="POFUT1"/>
</dbReference>
<keyword evidence="8" id="KW-0256">Endoplasmic reticulum</keyword>
<dbReference type="GO" id="GO:0005783">
    <property type="term" value="C:endoplasmic reticulum"/>
    <property type="evidence" value="ECO:0007669"/>
    <property type="project" value="UniProtKB-SubCell"/>
</dbReference>
<protein>
    <recommendedName>
        <fullName evidence="5">GDP-fucose protein O-fucosyltransferase 1</fullName>
        <ecNumber evidence="4">2.4.1.221</ecNumber>
    </recommendedName>
    <alternativeName>
        <fullName evidence="14">Peptide-O-fucosyltransferase 1</fullName>
    </alternativeName>
</protein>
<dbReference type="Gene3D" id="3.40.50.11350">
    <property type="match status" value="1"/>
</dbReference>
<evidence type="ECO:0000313" key="18">
    <source>
        <dbReference type="EMBL" id="CAD5118937.1"/>
    </source>
</evidence>
<dbReference type="Gene3D" id="3.40.50.11340">
    <property type="match status" value="1"/>
</dbReference>
<keyword evidence="19" id="KW-1185">Reference proteome</keyword>
<comment type="pathway">
    <text evidence="2">Protein modification; protein glycosylation.</text>
</comment>
<keyword evidence="6" id="KW-0328">Glycosyltransferase</keyword>
<keyword evidence="7" id="KW-0808">Transferase</keyword>
<comment type="similarity">
    <text evidence="3">Belongs to the glycosyltransferase 65 family.</text>
</comment>
<dbReference type="UniPathway" id="UPA00378"/>
<keyword evidence="11" id="KW-0325">Glycoprotein</keyword>
<keyword evidence="10" id="KW-1015">Disulfide bond</keyword>
<proteinExistence type="inferred from homology"/>
<dbReference type="PANTHER" id="PTHR21420:SF10">
    <property type="entry name" value="GDP-FUCOSE PROTEIN O-FUCOSYLTRANSFERASE 1"/>
    <property type="match status" value="1"/>
</dbReference>
<evidence type="ECO:0000256" key="1">
    <source>
        <dbReference type="ARBA" id="ARBA00004240"/>
    </source>
</evidence>
<evidence type="ECO:0000256" key="17">
    <source>
        <dbReference type="SAM" id="SignalP"/>
    </source>
</evidence>
<dbReference type="Proteomes" id="UP000549394">
    <property type="component" value="Unassembled WGS sequence"/>
</dbReference>
<evidence type="ECO:0000256" key="8">
    <source>
        <dbReference type="ARBA" id="ARBA00022824"/>
    </source>
</evidence>
<gene>
    <name evidence="18" type="ORF">DGYR_LOCUS7238</name>
</gene>
<reference evidence="18 19" key="1">
    <citation type="submission" date="2020-08" db="EMBL/GenBank/DDBJ databases">
        <authorList>
            <person name="Hejnol A."/>
        </authorList>
    </citation>
    <scope>NUCLEOTIDE SEQUENCE [LARGE SCALE GENOMIC DNA]</scope>
</reference>
<evidence type="ECO:0000313" key="19">
    <source>
        <dbReference type="Proteomes" id="UP000549394"/>
    </source>
</evidence>
<dbReference type="AlphaFoldDB" id="A0A7I8VT87"/>
<name>A0A7I8VT87_9ANNE</name>
<evidence type="ECO:0000256" key="4">
    <source>
        <dbReference type="ARBA" id="ARBA00012196"/>
    </source>
</evidence>
<evidence type="ECO:0000256" key="10">
    <source>
        <dbReference type="ARBA" id="ARBA00023157"/>
    </source>
</evidence>
<evidence type="ECO:0000256" key="15">
    <source>
        <dbReference type="ARBA" id="ARBA00047273"/>
    </source>
</evidence>
<dbReference type="EC" id="2.4.1.221" evidence="4"/>
<comment type="subcellular location">
    <subcellularLocation>
        <location evidence="1">Endoplasmic reticulum</location>
    </subcellularLocation>
</comment>
<accession>A0A7I8VT87</accession>
<evidence type="ECO:0000256" key="6">
    <source>
        <dbReference type="ARBA" id="ARBA00022676"/>
    </source>
</evidence>
<comment type="catalytic activity">
    <reaction evidence="15">
        <text>L-threonyl-[protein] + GDP-beta-L-fucose = 3-O-(alpha-L-fucosyl)-L-threonyl-[protein] + GDP + H(+)</text>
        <dbReference type="Rhea" id="RHEA:70491"/>
        <dbReference type="Rhea" id="RHEA-COMP:11060"/>
        <dbReference type="Rhea" id="RHEA-COMP:17915"/>
        <dbReference type="ChEBI" id="CHEBI:15378"/>
        <dbReference type="ChEBI" id="CHEBI:30013"/>
        <dbReference type="ChEBI" id="CHEBI:57273"/>
        <dbReference type="ChEBI" id="CHEBI:58189"/>
        <dbReference type="ChEBI" id="CHEBI:189631"/>
        <dbReference type="EC" id="2.4.1.221"/>
    </reaction>
    <physiologicalReaction direction="left-to-right" evidence="15">
        <dbReference type="Rhea" id="RHEA:70492"/>
    </physiologicalReaction>
</comment>
<evidence type="ECO:0000256" key="14">
    <source>
        <dbReference type="ARBA" id="ARBA00033080"/>
    </source>
</evidence>
<keyword evidence="13" id="KW-0119">Carbohydrate metabolism</keyword>
<feature type="signal peptide" evidence="17">
    <location>
        <begin position="1"/>
        <end position="21"/>
    </location>
</feature>
<dbReference type="GO" id="GO:0046922">
    <property type="term" value="F:peptide-O-fucosyltransferase activity"/>
    <property type="evidence" value="ECO:0007669"/>
    <property type="project" value="UniProtKB-EC"/>
</dbReference>
<dbReference type="OrthoDB" id="10050276at2759"/>
<evidence type="ECO:0000256" key="3">
    <source>
        <dbReference type="ARBA" id="ARBA00010626"/>
    </source>
</evidence>
<feature type="chain" id="PRO_5029860220" description="GDP-fucose protein O-fucosyltransferase 1" evidence="17">
    <location>
        <begin position="22"/>
        <end position="380"/>
    </location>
</feature>
<keyword evidence="17" id="KW-0732">Signal</keyword>
<comment type="caution">
    <text evidence="18">The sequence shown here is derived from an EMBL/GenBank/DDBJ whole genome shotgun (WGS) entry which is preliminary data.</text>
</comment>
<dbReference type="CDD" id="cd11302">
    <property type="entry name" value="O-FucT-1"/>
    <property type="match status" value="1"/>
</dbReference>
<sequence>MEYYSRFALYFLFASCTIATAIKQDPKGYILYCPCMGRFGNQMDHFLGSFGFAKNLDRTLVVPPWIEYRSGTSNTKHVPFTKYFKLEALQSYHRIIDMETFMKELAPKLWPEKERSVLCYMARNGPEKDSCNAKDGSPFGPFWDNFNINFVKSEFYGPDLYFASENNYDKKKWLERFSYKKYPVMAFTGAPAQFPVVKHYIPIQKYVEFSDEISKLAKEFINKYLEKPYIGVHLRNDIDFKNACEHVEEGGSNFFSSAQCLGYDQQHGKISKELCFPSKKTILKQVEEAVKKTKAKSLFVAADKDHMINEFRKHLKQYKVNVVKYTSNYPQVDLAILSSSDLYIANCVSSFSAFTVRHRSVRNLPTQFWAFSKSPSHDEL</sequence>
<dbReference type="GO" id="GO:0007219">
    <property type="term" value="P:Notch signaling pathway"/>
    <property type="evidence" value="ECO:0007669"/>
    <property type="project" value="UniProtKB-KW"/>
</dbReference>
<dbReference type="EMBL" id="CAJFCJ010000009">
    <property type="protein sequence ID" value="CAD5118937.1"/>
    <property type="molecule type" value="Genomic_DNA"/>
</dbReference>
<comment type="catalytic activity">
    <reaction evidence="16">
        <text>L-seryl-[protein] + GDP-beta-L-fucose = 3-O-(alpha-L-fucosyl)-L-seryl-[protein] + GDP + H(+)</text>
        <dbReference type="Rhea" id="RHEA:63644"/>
        <dbReference type="Rhea" id="RHEA-COMP:9863"/>
        <dbReference type="Rhea" id="RHEA-COMP:17914"/>
        <dbReference type="ChEBI" id="CHEBI:15378"/>
        <dbReference type="ChEBI" id="CHEBI:29999"/>
        <dbReference type="ChEBI" id="CHEBI:57273"/>
        <dbReference type="ChEBI" id="CHEBI:58189"/>
        <dbReference type="ChEBI" id="CHEBI:189632"/>
        <dbReference type="EC" id="2.4.1.221"/>
    </reaction>
    <physiologicalReaction direction="left-to-right" evidence="16">
        <dbReference type="Rhea" id="RHEA:63645"/>
    </physiologicalReaction>
</comment>
<evidence type="ECO:0000256" key="5">
    <source>
        <dbReference type="ARBA" id="ARBA00021745"/>
    </source>
</evidence>
<evidence type="ECO:0000256" key="12">
    <source>
        <dbReference type="ARBA" id="ARBA00023253"/>
    </source>
</evidence>
<dbReference type="PANTHER" id="PTHR21420">
    <property type="entry name" value="GDP-FUCOSE PROTEIN O-FUCOSYLTRANSFERASE 1"/>
    <property type="match status" value="1"/>
</dbReference>
<evidence type="ECO:0000256" key="7">
    <source>
        <dbReference type="ARBA" id="ARBA00022679"/>
    </source>
</evidence>
<evidence type="ECO:0000256" key="2">
    <source>
        <dbReference type="ARBA" id="ARBA00004922"/>
    </source>
</evidence>
<dbReference type="InterPro" id="IPR019378">
    <property type="entry name" value="GDP-Fuc_O-FucTrfase"/>
</dbReference>
<evidence type="ECO:0000256" key="13">
    <source>
        <dbReference type="ARBA" id="ARBA00023277"/>
    </source>
</evidence>
<keyword evidence="9" id="KW-0914">Notch signaling pathway</keyword>
<dbReference type="GO" id="GO:0006004">
    <property type="term" value="P:fucose metabolic process"/>
    <property type="evidence" value="ECO:0007669"/>
    <property type="project" value="UniProtKB-KW"/>
</dbReference>